<protein>
    <submittedName>
        <fullName evidence="2">GCN5 family acetyltransferase</fullName>
    </submittedName>
</protein>
<reference evidence="2 3" key="1">
    <citation type="journal article" date="2021" name="Elife">
        <title>Chloroplast acquisition without the gene transfer in kleptoplastic sea slugs, Plakobranchus ocellatus.</title>
        <authorList>
            <person name="Maeda T."/>
            <person name="Takahashi S."/>
            <person name="Yoshida T."/>
            <person name="Shimamura S."/>
            <person name="Takaki Y."/>
            <person name="Nagai Y."/>
            <person name="Toyoda A."/>
            <person name="Suzuki Y."/>
            <person name="Arimoto A."/>
            <person name="Ishii H."/>
            <person name="Satoh N."/>
            <person name="Nishiyama T."/>
            <person name="Hasebe M."/>
            <person name="Maruyama T."/>
            <person name="Minagawa J."/>
            <person name="Obokata J."/>
            <person name="Shigenobu S."/>
        </authorList>
    </citation>
    <scope>NUCLEOTIDE SEQUENCE [LARGE SCALE GENOMIC DNA]</scope>
</reference>
<name>A0AAV4FP49_9GAST</name>
<organism evidence="2 3">
    <name type="scientific">Elysia marginata</name>
    <dbReference type="NCBI Taxonomy" id="1093978"/>
    <lineage>
        <taxon>Eukaryota</taxon>
        <taxon>Metazoa</taxon>
        <taxon>Spiralia</taxon>
        <taxon>Lophotrochozoa</taxon>
        <taxon>Mollusca</taxon>
        <taxon>Gastropoda</taxon>
        <taxon>Heterobranchia</taxon>
        <taxon>Euthyneura</taxon>
        <taxon>Panpulmonata</taxon>
        <taxon>Sacoglossa</taxon>
        <taxon>Placobranchoidea</taxon>
        <taxon>Plakobranchidae</taxon>
        <taxon>Elysia</taxon>
    </lineage>
</organism>
<dbReference type="InterPro" id="IPR016181">
    <property type="entry name" value="Acyl_CoA_acyltransferase"/>
</dbReference>
<dbReference type="Gene3D" id="3.40.630.30">
    <property type="match status" value="1"/>
</dbReference>
<dbReference type="GO" id="GO:0008999">
    <property type="term" value="F:protein-N-terminal-alanine acetyltransferase activity"/>
    <property type="evidence" value="ECO:0007669"/>
    <property type="project" value="TreeGrafter"/>
</dbReference>
<proteinExistence type="predicted"/>
<accession>A0AAV4FP49</accession>
<sequence length="196" mass="22754">MVPVLKTTRFRLRPFNQHDADSLFTLLKEEKVVTAHPAHPVSDRHEANRILQTMNEEVASGRALYWLIEEKTSQRFTGRIRFTHINHQNNSAALMVEVLPELWGENILYETGRAVIAYGFSQLQLHRVEAQVVPEHTYMHRFLKRVGFHLEGVLQSWVKNDYGLLDYNIYSLLKTDDAWKNILSTSPEHFSLGNSI</sequence>
<dbReference type="AlphaFoldDB" id="A0AAV4FP49"/>
<dbReference type="GO" id="GO:0005737">
    <property type="term" value="C:cytoplasm"/>
    <property type="evidence" value="ECO:0007669"/>
    <property type="project" value="TreeGrafter"/>
</dbReference>
<dbReference type="SUPFAM" id="SSF55729">
    <property type="entry name" value="Acyl-CoA N-acyltransferases (Nat)"/>
    <property type="match status" value="1"/>
</dbReference>
<dbReference type="Pfam" id="PF13302">
    <property type="entry name" value="Acetyltransf_3"/>
    <property type="match status" value="1"/>
</dbReference>
<keyword evidence="3" id="KW-1185">Reference proteome</keyword>
<dbReference type="Proteomes" id="UP000762676">
    <property type="component" value="Unassembled WGS sequence"/>
</dbReference>
<dbReference type="InterPro" id="IPR000182">
    <property type="entry name" value="GNAT_dom"/>
</dbReference>
<dbReference type="PANTHER" id="PTHR43792">
    <property type="entry name" value="GNAT FAMILY, PUTATIVE (AFU_ORTHOLOGUE AFUA_3G00765)-RELATED-RELATED"/>
    <property type="match status" value="1"/>
</dbReference>
<dbReference type="InterPro" id="IPR051531">
    <property type="entry name" value="N-acetyltransferase"/>
</dbReference>
<dbReference type="EMBL" id="BMAT01000877">
    <property type="protein sequence ID" value="GFR75062.1"/>
    <property type="molecule type" value="Genomic_DNA"/>
</dbReference>
<evidence type="ECO:0000259" key="1">
    <source>
        <dbReference type="PROSITE" id="PS51186"/>
    </source>
</evidence>
<gene>
    <name evidence="2" type="ORF">ElyMa_000446000</name>
</gene>
<dbReference type="PANTHER" id="PTHR43792:SF9">
    <property type="entry name" value="RIBOSOMAL-PROTEIN-ALANINE ACETYLTRANSFERASE"/>
    <property type="match status" value="1"/>
</dbReference>
<comment type="caution">
    <text evidence="2">The sequence shown here is derived from an EMBL/GenBank/DDBJ whole genome shotgun (WGS) entry which is preliminary data.</text>
</comment>
<feature type="domain" description="N-acetyltransferase" evidence="1">
    <location>
        <begin position="10"/>
        <end position="169"/>
    </location>
</feature>
<evidence type="ECO:0000313" key="2">
    <source>
        <dbReference type="EMBL" id="GFR75062.1"/>
    </source>
</evidence>
<evidence type="ECO:0000313" key="3">
    <source>
        <dbReference type="Proteomes" id="UP000762676"/>
    </source>
</evidence>
<dbReference type="PROSITE" id="PS51186">
    <property type="entry name" value="GNAT"/>
    <property type="match status" value="1"/>
</dbReference>